<protein>
    <submittedName>
        <fullName evidence="1">Uncharacterized protein</fullName>
    </submittedName>
</protein>
<reference evidence="1 2" key="1">
    <citation type="submission" date="2019-06" db="EMBL/GenBank/DDBJ databases">
        <authorList>
            <person name="Lee I."/>
            <person name="Jang G.I."/>
            <person name="Hwang C.Y."/>
        </authorList>
    </citation>
    <scope>NUCLEOTIDE SEQUENCE [LARGE SCALE GENOMIC DNA]</scope>
    <source>
        <strain evidence="1 2">PAMC 28131</strain>
    </source>
</reference>
<name>A0A501XK64_9SPHN</name>
<gene>
    <name evidence="1" type="ORF">FJQ54_09265</name>
</gene>
<comment type="caution">
    <text evidence="1">The sequence shown here is derived from an EMBL/GenBank/DDBJ whole genome shotgun (WGS) entry which is preliminary data.</text>
</comment>
<sequence>MLTKADDYPVHQRPEPIAYAGTDRNFYDRYFFNAQPADGSRFVAAALGVYPHLNVMDASVCWMEGGVQRSVFASRLLGMERLDTQVGPISVEVVEPLKKLRLRLSETDGLCADLLFEGRHAPIEEPRFTWRQGPRTIMDVTRMTQNVAVSGSVTVDGQRIGVDSWRGTRDRSWGVRPIGAADPQGAAPPALPQFYWLWAPINFDGHALFFHTNDAADGAPWNRSAVLVDLASGAETKLADPAAALPYRPGTRRAGEALLSGRMADGPVQVKLMPEAAFHMHGIGYGHPKFGHGGWRGELDVQTERFDTAAADPASPLNAHIQALVSAEMKLPDGRILHGRGVLEQLFIGPHAPSGFRELFDLA</sequence>
<keyword evidence="2" id="KW-1185">Reference proteome</keyword>
<dbReference type="AlphaFoldDB" id="A0A501XK64"/>
<accession>A0A501XK64</accession>
<dbReference type="Proteomes" id="UP000319897">
    <property type="component" value="Unassembled WGS sequence"/>
</dbReference>
<dbReference type="OrthoDB" id="333076at2"/>
<evidence type="ECO:0000313" key="2">
    <source>
        <dbReference type="Proteomes" id="UP000319897"/>
    </source>
</evidence>
<proteinExistence type="predicted"/>
<evidence type="ECO:0000313" key="1">
    <source>
        <dbReference type="EMBL" id="TPE61078.1"/>
    </source>
</evidence>
<organism evidence="1 2">
    <name type="scientific">Sandaracinobacter neustonicus</name>
    <dbReference type="NCBI Taxonomy" id="1715348"/>
    <lineage>
        <taxon>Bacteria</taxon>
        <taxon>Pseudomonadati</taxon>
        <taxon>Pseudomonadota</taxon>
        <taxon>Alphaproteobacteria</taxon>
        <taxon>Sphingomonadales</taxon>
        <taxon>Sphingosinicellaceae</taxon>
        <taxon>Sandaracinobacter</taxon>
    </lineage>
</organism>
<dbReference type="RefSeq" id="WP_140928136.1">
    <property type="nucleotide sequence ID" value="NZ_VFSU01000024.1"/>
</dbReference>
<dbReference type="SUPFAM" id="SSF159245">
    <property type="entry name" value="AttH-like"/>
    <property type="match status" value="1"/>
</dbReference>
<dbReference type="EMBL" id="VFSU01000024">
    <property type="protein sequence ID" value="TPE61078.1"/>
    <property type="molecule type" value="Genomic_DNA"/>
</dbReference>